<evidence type="ECO:0000256" key="3">
    <source>
        <dbReference type="ARBA" id="ARBA00022457"/>
    </source>
</evidence>
<dbReference type="EMBL" id="VBPB01000113">
    <property type="protein sequence ID" value="TMQ72286.1"/>
    <property type="molecule type" value="Genomic_DNA"/>
</dbReference>
<dbReference type="PANTHER" id="PTHR47707:SF1">
    <property type="entry name" value="NUDIX HYDROLASE FAMILY PROTEIN"/>
    <property type="match status" value="1"/>
</dbReference>
<feature type="compositionally biased region" description="Low complexity" evidence="13">
    <location>
        <begin position="28"/>
        <end position="37"/>
    </location>
</feature>
<dbReference type="InterPro" id="IPR000086">
    <property type="entry name" value="NUDIX_hydrolase_dom"/>
</dbReference>
<dbReference type="GO" id="GO:0044715">
    <property type="term" value="F:8-oxo-dGDP phosphatase activity"/>
    <property type="evidence" value="ECO:0007669"/>
    <property type="project" value="TreeGrafter"/>
</dbReference>
<feature type="domain" description="Nudix hydrolase" evidence="14">
    <location>
        <begin position="156"/>
        <end position="283"/>
    </location>
</feature>
<keyword evidence="3" id="KW-0515">Mutator protein</keyword>
<dbReference type="InterPro" id="IPR020476">
    <property type="entry name" value="Nudix_hydrolase"/>
</dbReference>
<keyword evidence="8" id="KW-0460">Magnesium</keyword>
<dbReference type="GO" id="GO:0006260">
    <property type="term" value="P:DNA replication"/>
    <property type="evidence" value="ECO:0007669"/>
    <property type="project" value="UniProtKB-KW"/>
</dbReference>
<evidence type="ECO:0000256" key="2">
    <source>
        <dbReference type="ARBA" id="ARBA00005582"/>
    </source>
</evidence>
<evidence type="ECO:0000313" key="16">
    <source>
        <dbReference type="Proteomes" id="UP000319771"/>
    </source>
</evidence>
<reference evidence="15 16" key="1">
    <citation type="journal article" date="2019" name="Nat. Microbiol.">
        <title>Mediterranean grassland soil C-N compound turnover is dependent on rainfall and depth, and is mediated by genomically divergent microorganisms.</title>
        <authorList>
            <person name="Diamond S."/>
            <person name="Andeer P.F."/>
            <person name="Li Z."/>
            <person name="Crits-Christoph A."/>
            <person name="Burstein D."/>
            <person name="Anantharaman K."/>
            <person name="Lane K.R."/>
            <person name="Thomas B.C."/>
            <person name="Pan C."/>
            <person name="Northen T.R."/>
            <person name="Banfield J.F."/>
        </authorList>
    </citation>
    <scope>NUCLEOTIDE SEQUENCE [LARGE SCALE GENOMIC DNA]</scope>
    <source>
        <strain evidence="15">WS_11</strain>
    </source>
</reference>
<proteinExistence type="inferred from homology"/>
<comment type="caution">
    <text evidence="15">The sequence shown here is derived from an EMBL/GenBank/DDBJ whole genome shotgun (WGS) entry which is preliminary data.</text>
</comment>
<keyword evidence="4" id="KW-0235">DNA replication</keyword>
<dbReference type="InterPro" id="IPR015797">
    <property type="entry name" value="NUDIX_hydrolase-like_dom_sf"/>
</dbReference>
<dbReference type="InterPro" id="IPR047127">
    <property type="entry name" value="MutT-like"/>
</dbReference>
<feature type="compositionally biased region" description="Low complexity" evidence="13">
    <location>
        <begin position="97"/>
        <end position="107"/>
    </location>
</feature>
<evidence type="ECO:0000256" key="1">
    <source>
        <dbReference type="ARBA" id="ARBA00001946"/>
    </source>
</evidence>
<evidence type="ECO:0000256" key="11">
    <source>
        <dbReference type="ARBA" id="ARBA00038905"/>
    </source>
</evidence>
<dbReference type="EC" id="3.6.1.55" evidence="11"/>
<dbReference type="AlphaFoldDB" id="A0A538U8R3"/>
<evidence type="ECO:0000256" key="8">
    <source>
        <dbReference type="ARBA" id="ARBA00022842"/>
    </source>
</evidence>
<evidence type="ECO:0000259" key="14">
    <source>
        <dbReference type="PROSITE" id="PS51462"/>
    </source>
</evidence>
<dbReference type="GO" id="GO:0044716">
    <property type="term" value="F:8-oxo-GDP phosphatase activity"/>
    <property type="evidence" value="ECO:0007669"/>
    <property type="project" value="TreeGrafter"/>
</dbReference>
<comment type="cofactor">
    <cofactor evidence="1">
        <name>Mg(2+)</name>
        <dbReference type="ChEBI" id="CHEBI:18420"/>
    </cofactor>
</comment>
<dbReference type="Pfam" id="PF00293">
    <property type="entry name" value="NUDIX"/>
    <property type="match status" value="1"/>
</dbReference>
<evidence type="ECO:0000256" key="5">
    <source>
        <dbReference type="ARBA" id="ARBA00022723"/>
    </source>
</evidence>
<keyword evidence="5" id="KW-0479">Metal-binding</keyword>
<comment type="catalytic activity">
    <reaction evidence="10">
        <text>8-oxo-dGTP + H2O = 8-oxo-dGMP + diphosphate + H(+)</text>
        <dbReference type="Rhea" id="RHEA:31575"/>
        <dbReference type="ChEBI" id="CHEBI:15377"/>
        <dbReference type="ChEBI" id="CHEBI:15378"/>
        <dbReference type="ChEBI" id="CHEBI:33019"/>
        <dbReference type="ChEBI" id="CHEBI:63224"/>
        <dbReference type="ChEBI" id="CHEBI:77896"/>
        <dbReference type="EC" id="3.6.1.55"/>
    </reaction>
</comment>
<dbReference type="GO" id="GO:0008413">
    <property type="term" value="F:8-oxo-7,8-dihydroguanosine triphosphate pyrophosphatase activity"/>
    <property type="evidence" value="ECO:0007669"/>
    <property type="project" value="TreeGrafter"/>
</dbReference>
<feature type="compositionally biased region" description="Basic residues" evidence="13">
    <location>
        <begin position="78"/>
        <end position="96"/>
    </location>
</feature>
<evidence type="ECO:0000256" key="6">
    <source>
        <dbReference type="ARBA" id="ARBA00022763"/>
    </source>
</evidence>
<dbReference type="PRINTS" id="PR00502">
    <property type="entry name" value="NUDIXFAMILY"/>
</dbReference>
<dbReference type="SUPFAM" id="SSF55811">
    <property type="entry name" value="Nudix"/>
    <property type="match status" value="1"/>
</dbReference>
<protein>
    <recommendedName>
        <fullName evidence="11">8-oxo-dGTP diphosphatase</fullName>
        <ecNumber evidence="11">3.6.1.55</ecNumber>
    </recommendedName>
</protein>
<gene>
    <name evidence="15" type="ORF">E6K81_07810</name>
</gene>
<evidence type="ECO:0000256" key="12">
    <source>
        <dbReference type="RuleBase" id="RU003476"/>
    </source>
</evidence>
<evidence type="ECO:0000256" key="10">
    <source>
        <dbReference type="ARBA" id="ARBA00035861"/>
    </source>
</evidence>
<organism evidence="15 16">
    <name type="scientific">Eiseniibacteriota bacterium</name>
    <dbReference type="NCBI Taxonomy" id="2212470"/>
    <lineage>
        <taxon>Bacteria</taxon>
        <taxon>Candidatus Eiseniibacteriota</taxon>
    </lineage>
</organism>
<sequence>MGLAGSRSPGHLGAAAAARSLHHRPRAHPSAPGARAGPARRARLRPMGAGPLAAAGGRLSGLPARPGRAVPPAAAAAARRRPAPSRRPSRHRRAGPRRAGLPAALRAGRGGGLSGRAPRRAGGGEGPGTPARDARGPRGARGGAPALEAAMTATGRRVRVAAAVVWRDGKLLLTQRPPGGAFALQWEFPGGKIEPGETPAQALSREVLEELGVAATAHEALGVSVHDYAGGPRVEVAFLRCTLDSYDFTPSPAAHAVRWASPAAIPPEMILEADREFLARLKAGA</sequence>
<feature type="region of interest" description="Disordered" evidence="13">
    <location>
        <begin position="1"/>
        <end position="143"/>
    </location>
</feature>
<evidence type="ECO:0000256" key="7">
    <source>
        <dbReference type="ARBA" id="ARBA00022801"/>
    </source>
</evidence>
<dbReference type="PROSITE" id="PS51462">
    <property type="entry name" value="NUDIX"/>
    <property type="match status" value="1"/>
</dbReference>
<dbReference type="PANTHER" id="PTHR47707">
    <property type="entry name" value="8-OXO-DGTP DIPHOSPHATASE"/>
    <property type="match status" value="1"/>
</dbReference>
<comment type="similarity">
    <text evidence="2 12">Belongs to the Nudix hydrolase family.</text>
</comment>
<dbReference type="PROSITE" id="PS00893">
    <property type="entry name" value="NUDIX_BOX"/>
    <property type="match status" value="1"/>
</dbReference>
<name>A0A538U8R3_UNCEI</name>
<dbReference type="GO" id="GO:0046872">
    <property type="term" value="F:metal ion binding"/>
    <property type="evidence" value="ECO:0007669"/>
    <property type="project" value="UniProtKB-KW"/>
</dbReference>
<dbReference type="Proteomes" id="UP000319771">
    <property type="component" value="Unassembled WGS sequence"/>
</dbReference>
<dbReference type="GO" id="GO:0006281">
    <property type="term" value="P:DNA repair"/>
    <property type="evidence" value="ECO:0007669"/>
    <property type="project" value="UniProtKB-KW"/>
</dbReference>
<evidence type="ECO:0000313" key="15">
    <source>
        <dbReference type="EMBL" id="TMQ72286.1"/>
    </source>
</evidence>
<dbReference type="Gene3D" id="3.90.79.10">
    <property type="entry name" value="Nucleoside Triphosphate Pyrophosphohydrolase"/>
    <property type="match status" value="1"/>
</dbReference>
<dbReference type="GO" id="GO:0035539">
    <property type="term" value="F:8-oxo-7,8-dihydrodeoxyguanosine triphosphate pyrophosphatase activity"/>
    <property type="evidence" value="ECO:0007669"/>
    <property type="project" value="UniProtKB-EC"/>
</dbReference>
<evidence type="ECO:0000256" key="13">
    <source>
        <dbReference type="SAM" id="MobiDB-lite"/>
    </source>
</evidence>
<evidence type="ECO:0000256" key="4">
    <source>
        <dbReference type="ARBA" id="ARBA00022705"/>
    </source>
</evidence>
<dbReference type="CDD" id="cd03425">
    <property type="entry name" value="NUDIX_MutT_NudA_like"/>
    <property type="match status" value="1"/>
</dbReference>
<evidence type="ECO:0000256" key="9">
    <source>
        <dbReference type="ARBA" id="ARBA00023204"/>
    </source>
</evidence>
<accession>A0A538U8R3</accession>
<keyword evidence="9" id="KW-0234">DNA repair</keyword>
<dbReference type="InterPro" id="IPR020084">
    <property type="entry name" value="NUDIX_hydrolase_CS"/>
</dbReference>
<feature type="compositionally biased region" description="Low complexity" evidence="13">
    <location>
        <begin position="45"/>
        <end position="77"/>
    </location>
</feature>
<keyword evidence="7 12" id="KW-0378">Hydrolase</keyword>
<keyword evidence="6" id="KW-0227">DNA damage</keyword>